<dbReference type="CDD" id="cd03454">
    <property type="entry name" value="YdeM"/>
    <property type="match status" value="1"/>
</dbReference>
<evidence type="ECO:0000313" key="2">
    <source>
        <dbReference type="EMBL" id="BBB29706.1"/>
    </source>
</evidence>
<dbReference type="InterPro" id="IPR002539">
    <property type="entry name" value="MaoC-like_dom"/>
</dbReference>
<dbReference type="InterPro" id="IPR052342">
    <property type="entry name" value="MCH/BMMD"/>
</dbReference>
<dbReference type="AlphaFoldDB" id="A0A7R6PIF4"/>
<dbReference type="Proteomes" id="UP000595332">
    <property type="component" value="Chromosome"/>
</dbReference>
<feature type="domain" description="MaoC-like" evidence="1">
    <location>
        <begin position="11"/>
        <end position="112"/>
    </location>
</feature>
<dbReference type="Pfam" id="PF01575">
    <property type="entry name" value="MaoC_dehydratas"/>
    <property type="match status" value="1"/>
</dbReference>
<evidence type="ECO:0000313" key="3">
    <source>
        <dbReference type="Proteomes" id="UP000595332"/>
    </source>
</evidence>
<evidence type="ECO:0000259" key="1">
    <source>
        <dbReference type="Pfam" id="PF01575"/>
    </source>
</evidence>
<dbReference type="InterPro" id="IPR029069">
    <property type="entry name" value="HotDog_dom_sf"/>
</dbReference>
<gene>
    <name evidence="2" type="ORF">NEJAP_1755</name>
</gene>
<dbReference type="PANTHER" id="PTHR43664:SF1">
    <property type="entry name" value="BETA-METHYLMALYL-COA DEHYDRATASE"/>
    <property type="match status" value="1"/>
</dbReference>
<dbReference type="KEGG" id="njp:NEJAP_1755"/>
<name>A0A7R6PIF4_9GAMM</name>
<protein>
    <submittedName>
        <fullName evidence="2">Acyl dehydratase</fullName>
    </submittedName>
</protein>
<accession>A0A7R6PIF4</accession>
<reference evidence="2 3" key="1">
    <citation type="journal article" date="2008" name="Int. J. Syst. Evol. Microbiol.">
        <title>Neptunomonas japonica sp. nov., an Osedax japonicus symbiont-like bacterium isolated from sediment adjacent to sperm whale carcasses off Kagoshima, Japan.</title>
        <authorList>
            <person name="Miyazaki M."/>
            <person name="Nogi Y."/>
            <person name="Fujiwara Y."/>
            <person name="Kawato M."/>
            <person name="Kubokawa K."/>
            <person name="Horikoshi K."/>
        </authorList>
    </citation>
    <scope>NUCLEOTIDE SEQUENCE [LARGE SCALE GENOMIC DNA]</scope>
    <source>
        <strain evidence="2 3">JAMM 1380</strain>
    </source>
</reference>
<proteinExistence type="predicted"/>
<dbReference type="SUPFAM" id="SSF54637">
    <property type="entry name" value="Thioesterase/thiol ester dehydrase-isomerase"/>
    <property type="match status" value="1"/>
</dbReference>
<dbReference type="RefSeq" id="WP_201350304.1">
    <property type="nucleotide sequence ID" value="NZ_AP014546.1"/>
</dbReference>
<sequence>MDRYFDDFSVGDTFTAQGFTLSEGQILDYALTYDPQPFHIDTQAASESVYGGLIASGFQTTSLCFRMVVQTRIFETVSMGGPGIDELRFNAPVRPGDTIRPEIEIVDMIPSKSKPDRGILRIKCRGYNQHRNEVISFIVIMMGRRKLASPFTHKHVG</sequence>
<dbReference type="EMBL" id="AP014546">
    <property type="protein sequence ID" value="BBB29706.1"/>
    <property type="molecule type" value="Genomic_DNA"/>
</dbReference>
<keyword evidence="3" id="KW-1185">Reference proteome</keyword>
<dbReference type="Gene3D" id="3.10.129.10">
    <property type="entry name" value="Hotdog Thioesterase"/>
    <property type="match status" value="1"/>
</dbReference>
<dbReference type="PANTHER" id="PTHR43664">
    <property type="entry name" value="MONOAMINE OXIDASE-RELATED"/>
    <property type="match status" value="1"/>
</dbReference>
<organism evidence="2 3">
    <name type="scientific">Neptunomonas japonica JAMM 1380</name>
    <dbReference type="NCBI Taxonomy" id="1441457"/>
    <lineage>
        <taxon>Bacteria</taxon>
        <taxon>Pseudomonadati</taxon>
        <taxon>Pseudomonadota</taxon>
        <taxon>Gammaproteobacteria</taxon>
        <taxon>Oceanospirillales</taxon>
        <taxon>Oceanospirillaceae</taxon>
        <taxon>Neptunomonas</taxon>
    </lineage>
</organism>